<keyword evidence="2" id="KW-0238">DNA-binding</keyword>
<dbReference type="InterPro" id="IPR000843">
    <property type="entry name" value="HTH_LacI"/>
</dbReference>
<accession>A0A366M1A7</accession>
<keyword evidence="7" id="KW-1185">Reference proteome</keyword>
<dbReference type="Gene3D" id="3.40.50.2300">
    <property type="match status" value="2"/>
</dbReference>
<keyword evidence="1" id="KW-0805">Transcription regulation</keyword>
<name>A0A366M1A7_9ACTN</name>
<reference evidence="6 7" key="1">
    <citation type="submission" date="2018-06" db="EMBL/GenBank/DDBJ databases">
        <title>Sphaerisporangium craniellae sp. nov., isolated from a marine sponge in the South China Sea.</title>
        <authorList>
            <person name="Li L."/>
        </authorList>
    </citation>
    <scope>NUCLEOTIDE SEQUENCE [LARGE SCALE GENOMIC DNA]</scope>
    <source>
        <strain evidence="6 7">LHW63015</strain>
    </source>
</reference>
<comment type="caution">
    <text evidence="6">The sequence shown here is derived from an EMBL/GenBank/DDBJ whole genome shotgun (WGS) entry which is preliminary data.</text>
</comment>
<dbReference type="GO" id="GO:0003700">
    <property type="term" value="F:DNA-binding transcription factor activity"/>
    <property type="evidence" value="ECO:0007669"/>
    <property type="project" value="TreeGrafter"/>
</dbReference>
<dbReference type="Gene3D" id="1.10.260.40">
    <property type="entry name" value="lambda repressor-like DNA-binding domains"/>
    <property type="match status" value="1"/>
</dbReference>
<gene>
    <name evidence="6" type="ORF">DP939_09180</name>
</gene>
<dbReference type="Pfam" id="PF13377">
    <property type="entry name" value="Peripla_BP_3"/>
    <property type="match status" value="1"/>
</dbReference>
<dbReference type="PANTHER" id="PTHR30146:SF155">
    <property type="entry name" value="ALANINE RACEMASE"/>
    <property type="match status" value="1"/>
</dbReference>
<sequence length="362" mass="37340">MQRYNVLLQRKNVIPNFPLYGGLVRVRRPPGLAAVAERAGVSVSLVSRILTGDPGLRVRETTRQRVLRAAADLAYVPHVSGRALRLAEAGAIGLVVRDVGNPVHAEIIHGARLATAARGQALLLAAAPGPAAIDRLIGEGRVDGLLWLGCGLDDDLAVRAAAHLPTLLAGDRPRAGVPGVRLADERAVASAVAHLAALGHRDIGFIGGDAAADVSVRRLAGFVAALRERGLPVREEWIATGGWDAADGRAAMDALLARPARPTAVVVADVVMCLGALAAARERGVAVPAELSVVAVHDAWFAAHAAPPLTVVRLPLRDLGGRAAELIMSGDLDGPPGGHLIDGPPELVRRGSTAAPAPPVTG</sequence>
<dbReference type="Proteomes" id="UP000253303">
    <property type="component" value="Unassembled WGS sequence"/>
</dbReference>
<feature type="region of interest" description="Disordered" evidence="4">
    <location>
        <begin position="334"/>
        <end position="362"/>
    </location>
</feature>
<dbReference type="CDD" id="cd01392">
    <property type="entry name" value="HTH_LacI"/>
    <property type="match status" value="1"/>
</dbReference>
<dbReference type="EMBL" id="QMEY01000003">
    <property type="protein sequence ID" value="RBQ19998.1"/>
    <property type="molecule type" value="Genomic_DNA"/>
</dbReference>
<dbReference type="SUPFAM" id="SSF47413">
    <property type="entry name" value="lambda repressor-like DNA-binding domains"/>
    <property type="match status" value="1"/>
</dbReference>
<dbReference type="AlphaFoldDB" id="A0A366M1A7"/>
<keyword evidence="3" id="KW-0804">Transcription</keyword>
<evidence type="ECO:0000256" key="3">
    <source>
        <dbReference type="ARBA" id="ARBA00023163"/>
    </source>
</evidence>
<evidence type="ECO:0000313" key="6">
    <source>
        <dbReference type="EMBL" id="RBQ19998.1"/>
    </source>
</evidence>
<dbReference type="SUPFAM" id="SSF53822">
    <property type="entry name" value="Periplasmic binding protein-like I"/>
    <property type="match status" value="1"/>
</dbReference>
<dbReference type="PANTHER" id="PTHR30146">
    <property type="entry name" value="LACI-RELATED TRANSCRIPTIONAL REPRESSOR"/>
    <property type="match status" value="1"/>
</dbReference>
<evidence type="ECO:0000256" key="2">
    <source>
        <dbReference type="ARBA" id="ARBA00023125"/>
    </source>
</evidence>
<evidence type="ECO:0000256" key="1">
    <source>
        <dbReference type="ARBA" id="ARBA00023015"/>
    </source>
</evidence>
<proteinExistence type="predicted"/>
<protein>
    <submittedName>
        <fullName evidence="6">LacI family transcriptional regulator</fullName>
    </submittedName>
</protein>
<dbReference type="SMART" id="SM00354">
    <property type="entry name" value="HTH_LACI"/>
    <property type="match status" value="1"/>
</dbReference>
<dbReference type="Pfam" id="PF00356">
    <property type="entry name" value="LacI"/>
    <property type="match status" value="1"/>
</dbReference>
<dbReference type="CDD" id="cd06267">
    <property type="entry name" value="PBP1_LacI_sugar_binding-like"/>
    <property type="match status" value="1"/>
</dbReference>
<dbReference type="PROSITE" id="PS50932">
    <property type="entry name" value="HTH_LACI_2"/>
    <property type="match status" value="1"/>
</dbReference>
<evidence type="ECO:0000313" key="7">
    <source>
        <dbReference type="Proteomes" id="UP000253303"/>
    </source>
</evidence>
<organism evidence="6 7">
    <name type="scientific">Spongiactinospora rosea</name>
    <dbReference type="NCBI Taxonomy" id="2248750"/>
    <lineage>
        <taxon>Bacteria</taxon>
        <taxon>Bacillati</taxon>
        <taxon>Actinomycetota</taxon>
        <taxon>Actinomycetes</taxon>
        <taxon>Streptosporangiales</taxon>
        <taxon>Streptosporangiaceae</taxon>
        <taxon>Spongiactinospora</taxon>
    </lineage>
</organism>
<dbReference type="InterPro" id="IPR046335">
    <property type="entry name" value="LacI/GalR-like_sensor"/>
</dbReference>
<feature type="domain" description="HTH lacI-type" evidence="5">
    <location>
        <begin position="30"/>
        <end position="86"/>
    </location>
</feature>
<dbReference type="InterPro" id="IPR028082">
    <property type="entry name" value="Peripla_BP_I"/>
</dbReference>
<evidence type="ECO:0000256" key="4">
    <source>
        <dbReference type="SAM" id="MobiDB-lite"/>
    </source>
</evidence>
<dbReference type="GO" id="GO:0000976">
    <property type="term" value="F:transcription cis-regulatory region binding"/>
    <property type="evidence" value="ECO:0007669"/>
    <property type="project" value="TreeGrafter"/>
</dbReference>
<evidence type="ECO:0000259" key="5">
    <source>
        <dbReference type="PROSITE" id="PS50932"/>
    </source>
</evidence>
<dbReference type="InterPro" id="IPR010982">
    <property type="entry name" value="Lambda_DNA-bd_dom_sf"/>
</dbReference>